<sequence length="78" mass="8838">MSSPTSSKDYSSPKHSFMLTVDSNLQSDKKKTFLNVQSSSSAGSTKHCQIPMSKDEYFETRGKLDSVDVIDQFRQRQQ</sequence>
<dbReference type="PeptideAtlas" id="G5ED81"/>
<dbReference type="HOGENOM" id="CLU_2624248_0_0_1"/>
<dbReference type="PIR" id="T29828">
    <property type="entry name" value="T29828"/>
</dbReference>
<keyword evidence="3" id="KW-1185">Reference proteome</keyword>
<dbReference type="RefSeq" id="NP_001379648.1">
    <property type="nucleotide sequence ID" value="NM_001392352.1"/>
</dbReference>
<name>G5ED81_CAEEL</name>
<evidence type="ECO:0000313" key="4">
    <source>
        <dbReference type="WormBase" id="C09G4.4"/>
    </source>
</evidence>
<dbReference type="WormBase" id="C09G4.4">
    <property type="protein sequence ID" value="CE03981"/>
    <property type="gene ID" value="WBGene00044001"/>
</dbReference>
<accession>G5ED81</accession>
<evidence type="ECO:0000313" key="3">
    <source>
        <dbReference type="Proteomes" id="UP000001940"/>
    </source>
</evidence>
<dbReference type="CTD" id="3565561"/>
<dbReference type="eggNOG" id="KOG1034">
    <property type="taxonomic scope" value="Eukaryota"/>
</dbReference>
<protein>
    <submittedName>
        <fullName evidence="1">C09G4.4 protein</fullName>
    </submittedName>
</protein>
<dbReference type="PaxDb" id="6239-C09G4.4"/>
<dbReference type="FunCoup" id="G5ED81">
    <property type="interactions" value="2"/>
</dbReference>
<reference evidence="2" key="4">
    <citation type="submission" date="2024-10" db="EMBL/GenBank/DDBJ databases">
        <authorList>
            <consortium name="WormBase Consortium"/>
            <person name="WormBase"/>
        </authorList>
    </citation>
    <scope>NUCLEOTIDE SEQUENCE</scope>
    <source>
        <strain evidence="2">Bristol N2</strain>
    </source>
</reference>
<reference evidence="2" key="3">
    <citation type="submission" date="2003-03" db="EMBL/GenBank/DDBJ databases">
        <authorList>
            <person name="Sulson J.E."/>
            <person name="Waterston R."/>
        </authorList>
    </citation>
    <scope>NUCLEOTIDE SEQUENCE</scope>
    <source>
        <strain evidence="2">Bristol N2</strain>
    </source>
</reference>
<evidence type="ECO:0000313" key="2">
    <source>
        <dbReference type="EMBL" id="CCD64000.1"/>
    </source>
</evidence>
<dbReference type="Proteomes" id="UP000001940">
    <property type="component" value="Chromosome IV"/>
</dbReference>
<dbReference type="OMA" id="AGSCHNA"/>
<dbReference type="GeneID" id="3565561"/>
<dbReference type="AGR" id="WB:WBGene00044001"/>
<proteinExistence type="evidence at protein level"/>
<evidence type="ECO:0000313" key="1">
    <source>
        <dbReference type="EMBL" id="AAC27122.1"/>
    </source>
</evidence>
<dbReference type="STRING" id="6239.C09G4.4.1"/>
<keyword evidence="5" id="KW-1267">Proteomics identification</keyword>
<dbReference type="AlphaFoldDB" id="G5ED81"/>
<dbReference type="EMBL" id="AF016224">
    <property type="protein sequence ID" value="AAC27122.1"/>
    <property type="molecule type" value="Genomic_DNA"/>
</dbReference>
<organism evidence="1">
    <name type="scientific">Caenorhabditis elegans</name>
    <dbReference type="NCBI Taxonomy" id="6239"/>
    <lineage>
        <taxon>Eukaryota</taxon>
        <taxon>Metazoa</taxon>
        <taxon>Ecdysozoa</taxon>
        <taxon>Nematoda</taxon>
        <taxon>Chromadorea</taxon>
        <taxon>Rhabditida</taxon>
        <taxon>Rhabditina</taxon>
        <taxon>Rhabditomorpha</taxon>
        <taxon>Rhabditoidea</taxon>
        <taxon>Rhabditidae</taxon>
        <taxon>Peloderinae</taxon>
        <taxon>Caenorhabditis</taxon>
    </lineage>
</organism>
<gene>
    <name evidence="1 4" type="ORF">C09G4.4</name>
    <name evidence="2" type="ORF">CELE_C09G4.4</name>
</gene>
<dbReference type="Bgee" id="WBGene00044001">
    <property type="expression patterns" value="Expressed in embryo and 3 other cell types or tissues"/>
</dbReference>
<reference evidence="2 3" key="2">
    <citation type="journal article" date="1998" name="Science">
        <title>Genome sequence of the nematode C. elegans: a platform for investigating biology.</title>
        <authorList>
            <consortium name="The C. elegans sequencing consortium"/>
            <person name="Sulson J.E."/>
            <person name="Waterston R."/>
        </authorList>
    </citation>
    <scope>NUCLEOTIDE SEQUENCE [LARGE SCALE GENOMIC DNA]</scope>
    <source>
        <strain evidence="2 3">Bristol N2</strain>
    </source>
</reference>
<evidence type="ECO:0007829" key="5">
    <source>
        <dbReference type="PeptideAtlas" id="G5ED81"/>
    </source>
</evidence>
<dbReference type="EMBL" id="BX284604">
    <property type="protein sequence ID" value="CCD64000.1"/>
    <property type="molecule type" value="Genomic_DNA"/>
</dbReference>
<reference evidence="1" key="1">
    <citation type="journal article" date="1998" name="Development">
        <title>The polycomb group in Caenorhabditis elegans and maternal control of germline development.</title>
        <authorList>
            <person name="Korf I."/>
            <person name="Fan Y."/>
            <person name="Strome S."/>
        </authorList>
    </citation>
    <scope>NUCLEOTIDE SEQUENCE</scope>
    <source>
        <strain evidence="1">N2</strain>
    </source>
</reference>
<dbReference type="KEGG" id="cel:CELE_C09G4.4"/>
<dbReference type="IntAct" id="G5ED81">
    <property type="interactions" value="1"/>
</dbReference>